<sequence length="92" mass="10396">MKDSETKKLLNNAIKARTKYESCVGKISAYAKIYIEFPYDDTVSCEYQPSDGYVIVLDAGSLNPYNMPLESFFSIAKENGIVTIDDFDKYSI</sequence>
<name>A0A212IX98_9BACT</name>
<evidence type="ECO:0000313" key="1">
    <source>
        <dbReference type="EMBL" id="SBV91851.1"/>
    </source>
</evidence>
<reference evidence="1" key="1">
    <citation type="submission" date="2016-04" db="EMBL/GenBank/DDBJ databases">
        <authorList>
            <person name="Evans L.H."/>
            <person name="Alamgir A."/>
            <person name="Owens N."/>
            <person name="Weber N.D."/>
            <person name="Virtaneva K."/>
            <person name="Barbian K."/>
            <person name="Babar A."/>
            <person name="Rosenke K."/>
        </authorList>
    </citation>
    <scope>NUCLEOTIDE SEQUENCE</scope>
    <source>
        <strain evidence="1">86-1</strain>
    </source>
</reference>
<protein>
    <submittedName>
        <fullName evidence="1">Uncharacterized protein</fullName>
    </submittedName>
</protein>
<dbReference type="EMBL" id="FLUM01000001">
    <property type="protein sequence ID" value="SBV91851.1"/>
    <property type="molecule type" value="Genomic_DNA"/>
</dbReference>
<gene>
    <name evidence="1" type="ORF">KL86DYS1_10449</name>
</gene>
<dbReference type="AlphaFoldDB" id="A0A212IX98"/>
<accession>A0A212IX98</accession>
<dbReference type="RefSeq" id="WP_296938348.1">
    <property type="nucleotide sequence ID" value="NZ_LT599032.1"/>
</dbReference>
<proteinExistence type="predicted"/>
<organism evidence="1">
    <name type="scientific">uncultured Dysgonomonas sp</name>
    <dbReference type="NCBI Taxonomy" id="206096"/>
    <lineage>
        <taxon>Bacteria</taxon>
        <taxon>Pseudomonadati</taxon>
        <taxon>Bacteroidota</taxon>
        <taxon>Bacteroidia</taxon>
        <taxon>Bacteroidales</taxon>
        <taxon>Dysgonomonadaceae</taxon>
        <taxon>Dysgonomonas</taxon>
        <taxon>environmental samples</taxon>
    </lineage>
</organism>